<dbReference type="EMBL" id="JBHRTS010000006">
    <property type="protein sequence ID" value="MFC3195082.1"/>
    <property type="molecule type" value="Genomic_DNA"/>
</dbReference>
<evidence type="ECO:0000313" key="1">
    <source>
        <dbReference type="EMBL" id="MFC3195082.1"/>
    </source>
</evidence>
<sequence>MLNTHSEGIISNDDNEETRQSMMLLTISDRSVQNAHQLTVSFESEKLTKQFVLDGFESPATSSFKQSLVKYLFEFPLAPEENAALSKVAEWAIQVGRNLGDELLGDNHELLHIKEIIEENGYHHLTVKIESDTHQQSDTPWELTVLPDSDFVLSSVTKSFSRVYPDTKPAEPLIFDLGVASAMEQNINTLLSPQTSPATGQGHAADKPLRILCHSPEGETARGLSRVSGDLINLLFKVTAQGGHFALDGDFSNTFEQLKEQLMTRQVDTHVFYYNGPIRSIEQHIEILIGDEWTDVRLVAELLGQHRVPLWFIAPSVPVHDDLSDGQKLSRISEVALTCGVCHVIGLAQASLPQIANHVFETFLHKLAEGHDLAQAVVETRKALQVINGYETGALQPVPLYVGPLLIHYGDRPVVFFARPNMPDAETMSQLRPLNERLFGFLNSMLPPLLFNSSDGQVLTLIKHIRQSFSEERGSLSVILGKAGLGKTHLSHIVCAYLALKKHIDHGFYFALGQDSLDPEQMLGMVKEVVQIEALETDVKAIAKLACCFVFDLSAIDQTILSAQWVSMIESLVHNGQSVIVITEQEDRPLSNANIRLSLQPMNAHDQRLLASHVLRQHTGSVEAVPASLMSALCGNPWLIKKCLPMLGAEVDLDEVNKQLKDMVLSDNQPLIKAFYAWQWQSLPEVWKKLLVLCKNTPGLLLEMIMMVCDQKQAYAPAKKLLTALGDSEAKVSEGLAVMEQAGFIDRFPHGRTIAADCLGFLHEQEQSNDRIGLLFSQVICEGVRSLVDVVLKQPNSSLSNNLIINRRHWAKHLERLWFGGEYEGFFSAVSGLTLLLKQAGIDNDLLAWKSDLLSRTEPFDALDDEQRKIAWLVMATSALNEGQSPQGVDFKTAAALVTDWLDPNSSEVPHDSLPLFQQSVLFLDAYHRSGEHWPQRVKVLNKAELVYLKHQAWHRLIWTWRALAHSWHELGDNDQSTAYEDKIIEEIPYEGSPAGFQFRQSLDVLLQRVARGELTKAQALLDELCKHQDSGQMQGILEGIQCDIHMGSGAHLKALPHYQKMWIRAAKYQQTEVTGQLLDKLRLIIKDIGEESYIEHFESRLPDDVPRPSRQLFQ</sequence>
<accession>A0ABV7JD83</accession>
<dbReference type="RefSeq" id="WP_077412975.1">
    <property type="nucleotide sequence ID" value="NZ_JBHRTS010000006.1"/>
</dbReference>
<dbReference type="InterPro" id="IPR027417">
    <property type="entry name" value="P-loop_NTPase"/>
</dbReference>
<proteinExistence type="predicted"/>
<reference evidence="2" key="1">
    <citation type="journal article" date="2019" name="Int. J. Syst. Evol. Microbiol.">
        <title>The Global Catalogue of Microorganisms (GCM) 10K type strain sequencing project: providing services to taxonomists for standard genome sequencing and annotation.</title>
        <authorList>
            <consortium name="The Broad Institute Genomics Platform"/>
            <consortium name="The Broad Institute Genome Sequencing Center for Infectious Disease"/>
            <person name="Wu L."/>
            <person name="Ma J."/>
        </authorList>
    </citation>
    <scope>NUCLEOTIDE SEQUENCE [LARGE SCALE GENOMIC DNA]</scope>
    <source>
        <strain evidence="2">KCTC 42953</strain>
    </source>
</reference>
<keyword evidence="2" id="KW-1185">Reference proteome</keyword>
<name>A0ABV7JD83_9GAMM</name>
<dbReference type="Proteomes" id="UP001595533">
    <property type="component" value="Unassembled WGS sequence"/>
</dbReference>
<dbReference type="Gene3D" id="3.40.50.300">
    <property type="entry name" value="P-loop containing nucleotide triphosphate hydrolases"/>
    <property type="match status" value="1"/>
</dbReference>
<gene>
    <name evidence="1" type="ORF">ACFODZ_12590</name>
</gene>
<evidence type="ECO:0000313" key="2">
    <source>
        <dbReference type="Proteomes" id="UP001595533"/>
    </source>
</evidence>
<evidence type="ECO:0008006" key="3">
    <source>
        <dbReference type="Google" id="ProtNLM"/>
    </source>
</evidence>
<dbReference type="SUPFAM" id="SSF52540">
    <property type="entry name" value="P-loop containing nucleoside triphosphate hydrolases"/>
    <property type="match status" value="1"/>
</dbReference>
<comment type="caution">
    <text evidence="1">The sequence shown here is derived from an EMBL/GenBank/DDBJ whole genome shotgun (WGS) entry which is preliminary data.</text>
</comment>
<protein>
    <recommendedName>
        <fullName evidence="3">ATP-binding protein</fullName>
    </recommendedName>
</protein>
<organism evidence="1 2">
    <name type="scientific">Marinicella sediminis</name>
    <dbReference type="NCBI Taxonomy" id="1792834"/>
    <lineage>
        <taxon>Bacteria</taxon>
        <taxon>Pseudomonadati</taxon>
        <taxon>Pseudomonadota</taxon>
        <taxon>Gammaproteobacteria</taxon>
        <taxon>Lysobacterales</taxon>
        <taxon>Marinicellaceae</taxon>
        <taxon>Marinicella</taxon>
    </lineage>
</organism>